<dbReference type="Proteomes" id="UP001652625">
    <property type="component" value="Chromosome 12"/>
</dbReference>
<dbReference type="InterPro" id="IPR005821">
    <property type="entry name" value="Ion_trans_dom"/>
</dbReference>
<keyword evidence="10 12" id="KW-0472">Membrane</keyword>
<feature type="transmembrane region" description="Helical" evidence="12">
    <location>
        <begin position="204"/>
        <end position="223"/>
    </location>
</feature>
<keyword evidence="7" id="KW-0630">Potassium</keyword>
<dbReference type="InterPro" id="IPR011333">
    <property type="entry name" value="SKP1/BTB/POZ_sf"/>
</dbReference>
<dbReference type="InterPro" id="IPR028325">
    <property type="entry name" value="VG_K_chnl"/>
</dbReference>
<keyword evidence="11" id="KW-0407">Ion channel</keyword>
<keyword evidence="14" id="KW-1185">Reference proteome</keyword>
<evidence type="ECO:0000256" key="6">
    <source>
        <dbReference type="ARBA" id="ARBA00022882"/>
    </source>
</evidence>
<evidence type="ECO:0000256" key="4">
    <source>
        <dbReference type="ARBA" id="ARBA00022692"/>
    </source>
</evidence>
<keyword evidence="9" id="KW-0406">Ion transport</keyword>
<proteinExistence type="predicted"/>
<dbReference type="GeneID" id="100203129"/>
<evidence type="ECO:0000259" key="13">
    <source>
        <dbReference type="SMART" id="SM00225"/>
    </source>
</evidence>
<dbReference type="Pfam" id="PF00520">
    <property type="entry name" value="Ion_trans"/>
    <property type="match status" value="1"/>
</dbReference>
<feature type="transmembrane region" description="Helical" evidence="12">
    <location>
        <begin position="335"/>
        <end position="359"/>
    </location>
</feature>
<dbReference type="PRINTS" id="PR00169">
    <property type="entry name" value="KCHANNEL"/>
</dbReference>
<dbReference type="Pfam" id="PF02214">
    <property type="entry name" value="BTB_2"/>
    <property type="match status" value="1"/>
</dbReference>
<feature type="transmembrane region" description="Helical" evidence="12">
    <location>
        <begin position="305"/>
        <end position="323"/>
    </location>
</feature>
<evidence type="ECO:0000313" key="15">
    <source>
        <dbReference type="RefSeq" id="XP_065667513.1"/>
    </source>
</evidence>
<evidence type="ECO:0000256" key="8">
    <source>
        <dbReference type="ARBA" id="ARBA00022989"/>
    </source>
</evidence>
<evidence type="ECO:0000256" key="2">
    <source>
        <dbReference type="ARBA" id="ARBA00022448"/>
    </source>
</evidence>
<dbReference type="Gene3D" id="1.10.287.70">
    <property type="match status" value="1"/>
</dbReference>
<keyword evidence="4 12" id="KW-0812">Transmembrane</keyword>
<evidence type="ECO:0000256" key="12">
    <source>
        <dbReference type="SAM" id="Phobius"/>
    </source>
</evidence>
<dbReference type="SMART" id="SM00225">
    <property type="entry name" value="BTB"/>
    <property type="match status" value="1"/>
</dbReference>
<keyword evidence="8 12" id="KW-1133">Transmembrane helix</keyword>
<dbReference type="Gene3D" id="1.20.120.350">
    <property type="entry name" value="Voltage-gated potassium channels. Chain C"/>
    <property type="match status" value="1"/>
</dbReference>
<evidence type="ECO:0000256" key="11">
    <source>
        <dbReference type="ARBA" id="ARBA00023303"/>
    </source>
</evidence>
<evidence type="ECO:0000256" key="5">
    <source>
        <dbReference type="ARBA" id="ARBA00022826"/>
    </source>
</evidence>
<comment type="subcellular location">
    <subcellularLocation>
        <location evidence="1">Membrane</location>
        <topology evidence="1">Multi-pass membrane protein</topology>
    </subcellularLocation>
</comment>
<evidence type="ECO:0000256" key="3">
    <source>
        <dbReference type="ARBA" id="ARBA00022538"/>
    </source>
</evidence>
<evidence type="ECO:0000313" key="14">
    <source>
        <dbReference type="Proteomes" id="UP001652625"/>
    </source>
</evidence>
<sequence>MDLLANRRVCFNISGKVFETFLETLNRYPFTLLGNDESRAGYFNASKNIYFIDRSPLAFEAILFFYQSGCLIRPPFMTSELFEEECMFYNLGNDVIKSMKARDGNNYKKSRKSTMEPVTKLEKIWEFLEVPESSALAQIFAVISVILAFSIVVVDCIVTLDIYQKPKMTVLNRFTLFSNIFFALEFIARIISTPGKSKFIKSKGNILDFFTILPNFLITLFEFKYTGEVNMNILVIRFSRMFKILWVIRLIRYSKSFVLIATTLEILAKCSKDLLTLLFCVLITCTLCGNLIYFAELDDKTSSVVSAPEGMWLVIQTILTIGYGDVVPITVVGRFLTALTAAIGITVTFPLLSFCGKFFHAYSKIYKATNIK</sequence>
<dbReference type="InterPro" id="IPR027359">
    <property type="entry name" value="Volt_channel_dom_sf"/>
</dbReference>
<keyword evidence="3" id="KW-0633">Potassium transport</keyword>
<gene>
    <name evidence="15" type="primary">LOC100203129</name>
</gene>
<dbReference type="PANTHER" id="PTHR11537">
    <property type="entry name" value="VOLTAGE-GATED POTASSIUM CHANNEL"/>
    <property type="match status" value="1"/>
</dbReference>
<evidence type="ECO:0000256" key="1">
    <source>
        <dbReference type="ARBA" id="ARBA00004141"/>
    </source>
</evidence>
<keyword evidence="5" id="KW-0631">Potassium channel</keyword>
<feature type="transmembrane region" description="Helical" evidence="12">
    <location>
        <begin position="244"/>
        <end position="268"/>
    </location>
</feature>
<dbReference type="Gene3D" id="3.30.710.10">
    <property type="entry name" value="Potassium Channel Kv1.1, Chain A"/>
    <property type="match status" value="1"/>
</dbReference>
<dbReference type="InterPro" id="IPR003131">
    <property type="entry name" value="T1-type_BTB"/>
</dbReference>
<keyword evidence="2" id="KW-0813">Transport</keyword>
<feature type="transmembrane region" description="Helical" evidence="12">
    <location>
        <begin position="274"/>
        <end position="293"/>
    </location>
</feature>
<keyword evidence="6" id="KW-0851">Voltage-gated channel</keyword>
<name>A0ABM4CZW2_HYDVU</name>
<dbReference type="InterPro" id="IPR000210">
    <property type="entry name" value="BTB/POZ_dom"/>
</dbReference>
<evidence type="ECO:0000256" key="9">
    <source>
        <dbReference type="ARBA" id="ARBA00023065"/>
    </source>
</evidence>
<dbReference type="PANTHER" id="PTHR11537:SF113">
    <property type="entry name" value="POTASSIUM VOLTAGE-GATED CHANNEL PROTEIN SHAKER"/>
    <property type="match status" value="1"/>
</dbReference>
<protein>
    <submittedName>
        <fullName evidence="15">Potassium voltage-gated channel subfamily A member 2</fullName>
    </submittedName>
</protein>
<organism evidence="14 15">
    <name type="scientific">Hydra vulgaris</name>
    <name type="common">Hydra</name>
    <name type="synonym">Hydra attenuata</name>
    <dbReference type="NCBI Taxonomy" id="6087"/>
    <lineage>
        <taxon>Eukaryota</taxon>
        <taxon>Metazoa</taxon>
        <taxon>Cnidaria</taxon>
        <taxon>Hydrozoa</taxon>
        <taxon>Hydroidolina</taxon>
        <taxon>Anthoathecata</taxon>
        <taxon>Aplanulata</taxon>
        <taxon>Hydridae</taxon>
        <taxon>Hydra</taxon>
    </lineage>
</organism>
<feature type="transmembrane region" description="Helical" evidence="12">
    <location>
        <begin position="170"/>
        <end position="192"/>
    </location>
</feature>
<feature type="transmembrane region" description="Helical" evidence="12">
    <location>
        <begin position="135"/>
        <end position="158"/>
    </location>
</feature>
<dbReference type="RefSeq" id="XP_065667513.1">
    <property type="nucleotide sequence ID" value="XM_065811441.1"/>
</dbReference>
<accession>A0ABM4CZW2</accession>
<evidence type="ECO:0000256" key="7">
    <source>
        <dbReference type="ARBA" id="ARBA00022958"/>
    </source>
</evidence>
<dbReference type="SUPFAM" id="SSF81324">
    <property type="entry name" value="Voltage-gated potassium channels"/>
    <property type="match status" value="1"/>
</dbReference>
<evidence type="ECO:0000256" key="10">
    <source>
        <dbReference type="ARBA" id="ARBA00023136"/>
    </source>
</evidence>
<dbReference type="SUPFAM" id="SSF54695">
    <property type="entry name" value="POZ domain"/>
    <property type="match status" value="1"/>
</dbReference>
<reference evidence="15" key="1">
    <citation type="submission" date="2025-08" db="UniProtKB">
        <authorList>
            <consortium name="RefSeq"/>
        </authorList>
    </citation>
    <scope>IDENTIFICATION</scope>
</reference>
<feature type="domain" description="BTB" evidence="13">
    <location>
        <begin position="7"/>
        <end position="106"/>
    </location>
</feature>